<keyword evidence="3" id="KW-0687">Ribonucleoprotein</keyword>
<dbReference type="SUPFAM" id="SSF47973">
    <property type="entry name" value="Ribosomal protein S7"/>
    <property type="match status" value="1"/>
</dbReference>
<keyword evidence="6" id="KW-1185">Reference proteome</keyword>
<dbReference type="CDD" id="cd14868">
    <property type="entry name" value="uS7_Mitochondria_Fungi"/>
    <property type="match status" value="1"/>
</dbReference>
<evidence type="ECO:0000313" key="5">
    <source>
        <dbReference type="EMBL" id="KAF5349736.1"/>
    </source>
</evidence>
<dbReference type="GO" id="GO:0005840">
    <property type="term" value="C:ribosome"/>
    <property type="evidence" value="ECO:0007669"/>
    <property type="project" value="UniProtKB-KW"/>
</dbReference>
<proteinExistence type="inferred from homology"/>
<keyword evidence="2" id="KW-0689">Ribosomal protein</keyword>
<dbReference type="InterPro" id="IPR023798">
    <property type="entry name" value="Ribosomal_uS7_dom"/>
</dbReference>
<comment type="caution">
    <text evidence="5">The sequence shown here is derived from an EMBL/GenBank/DDBJ whole genome shotgun (WGS) entry which is preliminary data.</text>
</comment>
<dbReference type="Proteomes" id="UP000559027">
    <property type="component" value="Unassembled WGS sequence"/>
</dbReference>
<dbReference type="OrthoDB" id="9972728at2759"/>
<dbReference type="Gene3D" id="1.10.455.10">
    <property type="entry name" value="Ribosomal protein S7 domain"/>
    <property type="match status" value="1"/>
</dbReference>
<dbReference type="Pfam" id="PF00177">
    <property type="entry name" value="Ribosomal_S7"/>
    <property type="match status" value="1"/>
</dbReference>
<sequence>MLSSLRSTVTRSLPLHARAYSLPPNRQAIEDVFSTFGLDKSPIGGGGMNAILETFQQPPERKPIPLDKIEVPLPQDPLLHFFTSQLMHGGKRARAEKCTSEILLHLNALTKAPPMPILREAVLLAAPAVKVLRHKSSSKVVVKPFALSERQRAKKAIVWILEESNKRVGYTRGERIARECIAILQGTSQVLKNKEDEHKLAMVNRGNLPRVR</sequence>
<gene>
    <name evidence="5" type="ORF">D9756_008890</name>
</gene>
<accession>A0A8H5FUM0</accession>
<name>A0A8H5FUM0_9AGAR</name>
<dbReference type="GO" id="GO:1990904">
    <property type="term" value="C:ribonucleoprotein complex"/>
    <property type="evidence" value="ECO:0007669"/>
    <property type="project" value="UniProtKB-KW"/>
</dbReference>
<reference evidence="5 6" key="1">
    <citation type="journal article" date="2020" name="ISME J.">
        <title>Uncovering the hidden diversity of litter-decomposition mechanisms in mushroom-forming fungi.</title>
        <authorList>
            <person name="Floudas D."/>
            <person name="Bentzer J."/>
            <person name="Ahren D."/>
            <person name="Johansson T."/>
            <person name="Persson P."/>
            <person name="Tunlid A."/>
        </authorList>
    </citation>
    <scope>NUCLEOTIDE SEQUENCE [LARGE SCALE GENOMIC DNA]</scope>
    <source>
        <strain evidence="5 6">CBS 146.42</strain>
    </source>
</reference>
<comment type="similarity">
    <text evidence="1">Belongs to the universal ribosomal protein uS7 family.</text>
</comment>
<evidence type="ECO:0000256" key="1">
    <source>
        <dbReference type="ARBA" id="ARBA00007151"/>
    </source>
</evidence>
<protein>
    <recommendedName>
        <fullName evidence="4">Small ribosomal subunit protein uS7 domain-containing protein</fullName>
    </recommendedName>
</protein>
<dbReference type="AlphaFoldDB" id="A0A8H5FUM0"/>
<evidence type="ECO:0000313" key="6">
    <source>
        <dbReference type="Proteomes" id="UP000559027"/>
    </source>
</evidence>
<dbReference type="InterPro" id="IPR047988">
    <property type="entry name" value="Ribosomal_uS7m_fungi"/>
</dbReference>
<evidence type="ECO:0000256" key="2">
    <source>
        <dbReference type="ARBA" id="ARBA00022980"/>
    </source>
</evidence>
<evidence type="ECO:0000259" key="4">
    <source>
        <dbReference type="Pfam" id="PF00177"/>
    </source>
</evidence>
<organism evidence="5 6">
    <name type="scientific">Leucocoprinus leucothites</name>
    <dbReference type="NCBI Taxonomy" id="201217"/>
    <lineage>
        <taxon>Eukaryota</taxon>
        <taxon>Fungi</taxon>
        <taxon>Dikarya</taxon>
        <taxon>Basidiomycota</taxon>
        <taxon>Agaricomycotina</taxon>
        <taxon>Agaricomycetes</taxon>
        <taxon>Agaricomycetidae</taxon>
        <taxon>Agaricales</taxon>
        <taxon>Agaricineae</taxon>
        <taxon>Agaricaceae</taxon>
        <taxon>Leucocoprinus</taxon>
    </lineage>
</organism>
<evidence type="ECO:0000256" key="3">
    <source>
        <dbReference type="ARBA" id="ARBA00023274"/>
    </source>
</evidence>
<dbReference type="InterPro" id="IPR036823">
    <property type="entry name" value="Ribosomal_uS7_dom_sf"/>
</dbReference>
<dbReference type="EMBL" id="JAACJO010000016">
    <property type="protein sequence ID" value="KAF5349736.1"/>
    <property type="molecule type" value="Genomic_DNA"/>
</dbReference>
<feature type="domain" description="Small ribosomal subunit protein uS7" evidence="4">
    <location>
        <begin position="75"/>
        <end position="205"/>
    </location>
</feature>